<keyword evidence="2" id="KW-1185">Reference proteome</keyword>
<evidence type="ECO:0008006" key="3">
    <source>
        <dbReference type="Google" id="ProtNLM"/>
    </source>
</evidence>
<dbReference type="eggNOG" id="COG1977">
    <property type="taxonomic scope" value="Bacteria"/>
</dbReference>
<dbReference type="KEGG" id="psl:Psta_4107"/>
<accession>D2R324</accession>
<dbReference type="InterPro" id="IPR012675">
    <property type="entry name" value="Beta-grasp_dom_sf"/>
</dbReference>
<dbReference type="HOGENOM" id="CLU_2327723_0_0_0"/>
<dbReference type="STRING" id="530564.Psta_4107"/>
<dbReference type="OrthoDB" id="121049at2"/>
<dbReference type="InterPro" id="IPR016155">
    <property type="entry name" value="Mopterin_synth/thiamin_S_b"/>
</dbReference>
<sequence>MKTIRVHLPYHLRLLARDLSTQSPDVSSDPVAREVSIEVEEPITIARVIGALESRYPSLRGTIRDQQTGSRRAFVRFFVSGADWSNQSLDTLLPDAIASGDEPLMVIGALAGG</sequence>
<dbReference type="EMBL" id="CP001848">
    <property type="protein sequence ID" value="ADB18757.1"/>
    <property type="molecule type" value="Genomic_DNA"/>
</dbReference>
<protein>
    <recommendedName>
        <fullName evidence="3">ThiamineS protein</fullName>
    </recommendedName>
</protein>
<evidence type="ECO:0000313" key="2">
    <source>
        <dbReference type="Proteomes" id="UP000001887"/>
    </source>
</evidence>
<reference evidence="1 2" key="1">
    <citation type="journal article" date="2009" name="Stand. Genomic Sci.">
        <title>Complete genome sequence of Pirellula staleyi type strain (ATCC 27377).</title>
        <authorList>
            <person name="Clum A."/>
            <person name="Tindall B.J."/>
            <person name="Sikorski J."/>
            <person name="Ivanova N."/>
            <person name="Mavrommatis K."/>
            <person name="Lucas S."/>
            <person name="Glavina del Rio T."/>
            <person name="Nolan M."/>
            <person name="Chen F."/>
            <person name="Tice H."/>
            <person name="Pitluck S."/>
            <person name="Cheng J.F."/>
            <person name="Chertkov O."/>
            <person name="Brettin T."/>
            <person name="Han C."/>
            <person name="Detter J.C."/>
            <person name="Kuske C."/>
            <person name="Bruce D."/>
            <person name="Goodwin L."/>
            <person name="Ovchinikova G."/>
            <person name="Pati A."/>
            <person name="Mikhailova N."/>
            <person name="Chen A."/>
            <person name="Palaniappan K."/>
            <person name="Land M."/>
            <person name="Hauser L."/>
            <person name="Chang Y.J."/>
            <person name="Jeffries C.D."/>
            <person name="Chain P."/>
            <person name="Rohde M."/>
            <person name="Goker M."/>
            <person name="Bristow J."/>
            <person name="Eisen J.A."/>
            <person name="Markowitz V."/>
            <person name="Hugenholtz P."/>
            <person name="Kyrpides N.C."/>
            <person name="Klenk H.P."/>
            <person name="Lapidus A."/>
        </authorList>
    </citation>
    <scope>NUCLEOTIDE SEQUENCE [LARGE SCALE GENOMIC DNA]</scope>
    <source>
        <strain evidence="2">ATCC 27377 / DSM 6068 / ICPB 4128</strain>
    </source>
</reference>
<proteinExistence type="predicted"/>
<name>D2R324_PIRSD</name>
<dbReference type="Gene3D" id="3.10.20.30">
    <property type="match status" value="1"/>
</dbReference>
<dbReference type="Proteomes" id="UP000001887">
    <property type="component" value="Chromosome"/>
</dbReference>
<dbReference type="AlphaFoldDB" id="D2R324"/>
<dbReference type="CDD" id="cd17040">
    <property type="entry name" value="Ubl_MoaD_like"/>
    <property type="match status" value="1"/>
</dbReference>
<gene>
    <name evidence="1" type="ordered locus">Psta_4107</name>
</gene>
<organism evidence="1 2">
    <name type="scientific">Pirellula staleyi (strain ATCC 27377 / DSM 6068 / ICPB 4128)</name>
    <name type="common">Pirella staleyi</name>
    <dbReference type="NCBI Taxonomy" id="530564"/>
    <lineage>
        <taxon>Bacteria</taxon>
        <taxon>Pseudomonadati</taxon>
        <taxon>Planctomycetota</taxon>
        <taxon>Planctomycetia</taxon>
        <taxon>Pirellulales</taxon>
        <taxon>Pirellulaceae</taxon>
        <taxon>Pirellula</taxon>
    </lineage>
</organism>
<evidence type="ECO:0000313" key="1">
    <source>
        <dbReference type="EMBL" id="ADB18757.1"/>
    </source>
</evidence>
<dbReference type="SUPFAM" id="SSF54285">
    <property type="entry name" value="MoaD/ThiS"/>
    <property type="match status" value="1"/>
</dbReference>